<keyword evidence="4" id="KW-0677">Repeat</keyword>
<evidence type="ECO:0000256" key="8">
    <source>
        <dbReference type="SAM" id="MobiDB-lite"/>
    </source>
</evidence>
<feature type="domain" description="ADF-H" evidence="9">
    <location>
        <begin position="177"/>
        <end position="306"/>
    </location>
</feature>
<comment type="subunit">
    <text evidence="7">Interacts with G-actin; ADP-actin form.</text>
</comment>
<keyword evidence="12" id="KW-1185">Reference proteome</keyword>
<dbReference type="GO" id="GO:0030042">
    <property type="term" value="P:actin filament depolymerization"/>
    <property type="evidence" value="ECO:0007669"/>
    <property type="project" value="TreeGrafter"/>
</dbReference>
<organism evidence="10 12">
    <name type="scientific">Anaeramoeba ignava</name>
    <name type="common">Anaerobic marine amoeba</name>
    <dbReference type="NCBI Taxonomy" id="1746090"/>
    <lineage>
        <taxon>Eukaryota</taxon>
        <taxon>Metamonada</taxon>
        <taxon>Anaeramoebidae</taxon>
        <taxon>Anaeramoeba</taxon>
    </lineage>
</organism>
<dbReference type="EMBL" id="JAPDFW010000059">
    <property type="protein sequence ID" value="KAJ5077245.1"/>
    <property type="molecule type" value="Genomic_DNA"/>
</dbReference>
<dbReference type="GO" id="GO:0005737">
    <property type="term" value="C:cytoplasm"/>
    <property type="evidence" value="ECO:0007669"/>
    <property type="project" value="TreeGrafter"/>
</dbReference>
<dbReference type="Gene3D" id="3.40.20.10">
    <property type="entry name" value="Severin"/>
    <property type="match status" value="2"/>
</dbReference>
<comment type="caution">
    <text evidence="10">The sequence shown here is derived from an EMBL/GenBank/DDBJ whole genome shotgun (WGS) entry which is preliminary data.</text>
</comment>
<evidence type="ECO:0000256" key="1">
    <source>
        <dbReference type="ARBA" id="ARBA00004245"/>
    </source>
</evidence>
<dbReference type="EMBL" id="JAPDFW010000059">
    <property type="protein sequence ID" value="KAJ5077274.1"/>
    <property type="molecule type" value="Genomic_DNA"/>
</dbReference>
<dbReference type="GO" id="GO:0051016">
    <property type="term" value="P:barbed-end actin filament capping"/>
    <property type="evidence" value="ECO:0007669"/>
    <property type="project" value="TreeGrafter"/>
</dbReference>
<sequence>MTLSSKIKEKLQQSFESDKTRAIIIGFEQENELEAIYVMDDSLSTTSNSDFEKIKKELKADEPNYILYKLKDSPRNHPKWLLINFVPDDAKVREKMTYSSSTNILKNFVGKLLTDTWQVSDIKVFSWNDYQQSKDKSFKPWSRGEILRFKAREMEDTARFEMETQQSLTKKIGGYHSVEIPFNNEVENSIKEFINGEFNWIELQISQNKKEIIIGSKKRLQRGSPEDIKEYIDKDQPRFYLHQDRTVTHFIYSCPPNSPIQLRMVYSTAKPGITSQSARLGLTINRKHEIIDLDDLMSSYSRRRSWPGKEANTFSQFGYQTRRTTNFYNPQQNLRKTTWRSSTGNEPKFPKPRTNVSRTGLAFSGINQTVSSPPRTRVNQNSNTSYSPPSYRSQNQNTRFPRARKTAQLPGYVSWSSAIKSNAEVKKNIVVAPRGGYN</sequence>
<gene>
    <name evidence="10" type="ORF">M0811_00565</name>
    <name evidence="11" type="ORF">M0811_00594</name>
</gene>
<evidence type="ECO:0000313" key="12">
    <source>
        <dbReference type="Proteomes" id="UP001149090"/>
    </source>
</evidence>
<keyword evidence="5" id="KW-0009">Actin-binding</keyword>
<dbReference type="AlphaFoldDB" id="A0A9Q0LRB7"/>
<dbReference type="InterPro" id="IPR028458">
    <property type="entry name" value="Twinfilin"/>
</dbReference>
<dbReference type="PANTHER" id="PTHR13759">
    <property type="entry name" value="TWINFILIN"/>
    <property type="match status" value="1"/>
</dbReference>
<protein>
    <submittedName>
        <fullName evidence="10">Twinfilin</fullName>
    </submittedName>
</protein>
<reference evidence="10" key="1">
    <citation type="submission" date="2022-10" db="EMBL/GenBank/DDBJ databases">
        <title>Novel sulphate-reducing endosymbionts in the free-living metamonad Anaeramoeba.</title>
        <authorList>
            <person name="Jerlstrom-Hultqvist J."/>
            <person name="Cepicka I."/>
            <person name="Gallot-Lavallee L."/>
            <person name="Salas-Leiva D."/>
            <person name="Curtis B.A."/>
            <person name="Zahonova K."/>
            <person name="Pipaliya S."/>
            <person name="Dacks J."/>
            <person name="Roger A.J."/>
        </authorList>
    </citation>
    <scope>NUCLEOTIDE SEQUENCE</scope>
    <source>
        <strain evidence="10">BMAN</strain>
    </source>
</reference>
<evidence type="ECO:0000256" key="7">
    <source>
        <dbReference type="ARBA" id="ARBA00038532"/>
    </source>
</evidence>
<dbReference type="Pfam" id="PF00241">
    <property type="entry name" value="Cofilin_ADF"/>
    <property type="match status" value="2"/>
</dbReference>
<dbReference type="GO" id="GO:0005884">
    <property type="term" value="C:actin filament"/>
    <property type="evidence" value="ECO:0007669"/>
    <property type="project" value="TreeGrafter"/>
</dbReference>
<proteinExistence type="inferred from homology"/>
<keyword evidence="3" id="KW-0963">Cytoplasm</keyword>
<dbReference type="GO" id="GO:0051015">
    <property type="term" value="F:actin filament binding"/>
    <property type="evidence" value="ECO:0007669"/>
    <property type="project" value="TreeGrafter"/>
</dbReference>
<evidence type="ECO:0000256" key="5">
    <source>
        <dbReference type="ARBA" id="ARBA00023203"/>
    </source>
</evidence>
<evidence type="ECO:0000256" key="3">
    <source>
        <dbReference type="ARBA" id="ARBA00022490"/>
    </source>
</evidence>
<evidence type="ECO:0000256" key="4">
    <source>
        <dbReference type="ARBA" id="ARBA00022737"/>
    </source>
</evidence>
<evidence type="ECO:0000313" key="11">
    <source>
        <dbReference type="EMBL" id="KAJ5077274.1"/>
    </source>
</evidence>
<dbReference type="PROSITE" id="PS51263">
    <property type="entry name" value="ADF_H"/>
    <property type="match status" value="2"/>
</dbReference>
<dbReference type="SMART" id="SM00102">
    <property type="entry name" value="ADF"/>
    <property type="match status" value="2"/>
</dbReference>
<dbReference type="InterPro" id="IPR029006">
    <property type="entry name" value="ADF-H/Gelsolin-like_dom_sf"/>
</dbReference>
<dbReference type="GO" id="GO:0003785">
    <property type="term" value="F:actin monomer binding"/>
    <property type="evidence" value="ECO:0007669"/>
    <property type="project" value="TreeGrafter"/>
</dbReference>
<name>A0A9Q0LRB7_ANAIG</name>
<feature type="compositionally biased region" description="Polar residues" evidence="8">
    <location>
        <begin position="365"/>
        <end position="399"/>
    </location>
</feature>
<evidence type="ECO:0000256" key="2">
    <source>
        <dbReference type="ARBA" id="ARBA00009557"/>
    </source>
</evidence>
<accession>A0A9Q0LRB7</accession>
<dbReference type="Proteomes" id="UP001149090">
    <property type="component" value="Unassembled WGS sequence"/>
</dbReference>
<dbReference type="InterPro" id="IPR002108">
    <property type="entry name" value="ADF-H"/>
</dbReference>
<feature type="region of interest" description="Disordered" evidence="8">
    <location>
        <begin position="338"/>
        <end position="401"/>
    </location>
</feature>
<keyword evidence="6" id="KW-0206">Cytoskeleton</keyword>
<evidence type="ECO:0000313" key="10">
    <source>
        <dbReference type="EMBL" id="KAJ5077245.1"/>
    </source>
</evidence>
<dbReference type="PANTHER" id="PTHR13759:SF1">
    <property type="entry name" value="TWINFILIN"/>
    <property type="match status" value="1"/>
</dbReference>
<dbReference type="SUPFAM" id="SSF55753">
    <property type="entry name" value="Actin depolymerizing proteins"/>
    <property type="match status" value="2"/>
</dbReference>
<feature type="domain" description="ADF-H" evidence="9">
    <location>
        <begin position="1"/>
        <end position="135"/>
    </location>
</feature>
<comment type="similarity">
    <text evidence="2">Belongs to the actin-binding proteins ADF family. Twinfilin subfamily.</text>
</comment>
<evidence type="ECO:0000259" key="9">
    <source>
        <dbReference type="PROSITE" id="PS51263"/>
    </source>
</evidence>
<dbReference type="OrthoDB" id="10006997at2759"/>
<comment type="subcellular location">
    <subcellularLocation>
        <location evidence="1">Cytoplasm</location>
        <location evidence="1">Cytoskeleton</location>
    </subcellularLocation>
</comment>
<evidence type="ECO:0000256" key="6">
    <source>
        <dbReference type="ARBA" id="ARBA00023212"/>
    </source>
</evidence>